<keyword evidence="3" id="KW-1185">Reference proteome</keyword>
<feature type="domain" description="NAD-dependent epimerase/dehydratase" evidence="1">
    <location>
        <begin position="40"/>
        <end position="200"/>
    </location>
</feature>
<dbReference type="InterPro" id="IPR001509">
    <property type="entry name" value="Epimerase_deHydtase"/>
</dbReference>
<dbReference type="Pfam" id="PF01370">
    <property type="entry name" value="Epimerase"/>
    <property type="match status" value="1"/>
</dbReference>
<organism evidence="2 3">
    <name type="scientific">Tistrella arctica</name>
    <dbReference type="NCBI Taxonomy" id="3133430"/>
    <lineage>
        <taxon>Bacteria</taxon>
        <taxon>Pseudomonadati</taxon>
        <taxon>Pseudomonadota</taxon>
        <taxon>Alphaproteobacteria</taxon>
        <taxon>Geminicoccales</taxon>
        <taxon>Geminicoccaceae</taxon>
        <taxon>Tistrella</taxon>
    </lineage>
</organism>
<dbReference type="InterPro" id="IPR036291">
    <property type="entry name" value="NAD(P)-bd_dom_sf"/>
</dbReference>
<protein>
    <submittedName>
        <fullName evidence="2">NAD-dependent epimerase/dehydratase family protein</fullName>
    </submittedName>
</protein>
<accession>A0ABU9YS37</accession>
<dbReference type="Gene3D" id="3.40.50.720">
    <property type="entry name" value="NAD(P)-binding Rossmann-like Domain"/>
    <property type="match status" value="1"/>
</dbReference>
<name>A0ABU9YS37_9PROT</name>
<gene>
    <name evidence="2" type="ORF">WG926_25145</name>
</gene>
<dbReference type="Proteomes" id="UP001413721">
    <property type="component" value="Unassembled WGS sequence"/>
</dbReference>
<evidence type="ECO:0000313" key="2">
    <source>
        <dbReference type="EMBL" id="MEN2991623.1"/>
    </source>
</evidence>
<sequence>MRILVFGGNSLLARAFSDIAREQVELRVAGHAEIDRPDLLDGVDVVVNFARHPDDMRLPHDPARDVDVRLAVRVAATSARFVMLSSRKVYDQAAQWGAAETSPLAGLDIYGRNKVAAEAAVAALIAPERLLVLRIGNVIGPERIPGRRSFMGFMLNTLAETGEIVFDMSPFVARDFVTAGHFARQLSAAITNGLSGIYNLSSGVGLMCGELALAVIRGHGRGQLRIIDPRHADAFHLDVSRLVQTTGLRETADDIITYCHNLGRALG</sequence>
<evidence type="ECO:0000313" key="3">
    <source>
        <dbReference type="Proteomes" id="UP001413721"/>
    </source>
</evidence>
<proteinExistence type="predicted"/>
<evidence type="ECO:0000259" key="1">
    <source>
        <dbReference type="Pfam" id="PF01370"/>
    </source>
</evidence>
<reference evidence="2 3" key="1">
    <citation type="submission" date="2024-03" db="EMBL/GenBank/DDBJ databases">
        <title>High-quality draft genome sequencing of Tistrella sp. BH-R2-4.</title>
        <authorList>
            <person name="Dong C."/>
        </authorList>
    </citation>
    <scope>NUCLEOTIDE SEQUENCE [LARGE SCALE GENOMIC DNA]</scope>
    <source>
        <strain evidence="2 3">BH-R2-4</strain>
    </source>
</reference>
<dbReference type="EMBL" id="JBBKTW010000012">
    <property type="protein sequence ID" value="MEN2991623.1"/>
    <property type="molecule type" value="Genomic_DNA"/>
</dbReference>
<comment type="caution">
    <text evidence="2">The sequence shown here is derived from an EMBL/GenBank/DDBJ whole genome shotgun (WGS) entry which is preliminary data.</text>
</comment>
<dbReference type="RefSeq" id="WP_345935718.1">
    <property type="nucleotide sequence ID" value="NZ_JBBKTV010000014.1"/>
</dbReference>
<dbReference type="SUPFAM" id="SSF51735">
    <property type="entry name" value="NAD(P)-binding Rossmann-fold domains"/>
    <property type="match status" value="1"/>
</dbReference>